<evidence type="ECO:0000256" key="1">
    <source>
        <dbReference type="SAM" id="MobiDB-lite"/>
    </source>
</evidence>
<reference evidence="2" key="1">
    <citation type="submission" date="2019-07" db="EMBL/GenBank/DDBJ databases">
        <authorList>
            <person name="Dittberner H."/>
        </authorList>
    </citation>
    <scope>NUCLEOTIDE SEQUENCE [LARGE SCALE GENOMIC DNA]</scope>
</reference>
<dbReference type="Proteomes" id="UP000489600">
    <property type="component" value="Unassembled WGS sequence"/>
</dbReference>
<comment type="caution">
    <text evidence="2">The sequence shown here is derived from an EMBL/GenBank/DDBJ whole genome shotgun (WGS) entry which is preliminary data.</text>
</comment>
<organism evidence="2 3">
    <name type="scientific">Arabis nemorensis</name>
    <dbReference type="NCBI Taxonomy" id="586526"/>
    <lineage>
        <taxon>Eukaryota</taxon>
        <taxon>Viridiplantae</taxon>
        <taxon>Streptophyta</taxon>
        <taxon>Embryophyta</taxon>
        <taxon>Tracheophyta</taxon>
        <taxon>Spermatophyta</taxon>
        <taxon>Magnoliopsida</taxon>
        <taxon>eudicotyledons</taxon>
        <taxon>Gunneridae</taxon>
        <taxon>Pentapetalae</taxon>
        <taxon>rosids</taxon>
        <taxon>malvids</taxon>
        <taxon>Brassicales</taxon>
        <taxon>Brassicaceae</taxon>
        <taxon>Arabideae</taxon>
        <taxon>Arabis</taxon>
    </lineage>
</organism>
<name>A0A565BV52_9BRAS</name>
<dbReference type="AlphaFoldDB" id="A0A565BV52"/>
<feature type="compositionally biased region" description="Polar residues" evidence="1">
    <location>
        <begin position="33"/>
        <end position="55"/>
    </location>
</feature>
<evidence type="ECO:0000313" key="2">
    <source>
        <dbReference type="EMBL" id="VVB05241.1"/>
    </source>
</evidence>
<accession>A0A565BV52</accession>
<sequence>MVVTEVSPTVGVKHKVELSSEDFTTNDDEGFVDSSQGGVTSQAMTESGTSSQGGVSPQLIDSDGDELEVESPDLKSLKSVVEGPSQSEQDRQKRVIKKPVRYIETCFGFALTLEDLSIDDIFTKEGAVAFALAAAGKPSGLVAGGVKHKRIHRRS</sequence>
<keyword evidence="3" id="KW-1185">Reference proteome</keyword>
<dbReference type="EMBL" id="CABITT030000005">
    <property type="protein sequence ID" value="VVB05241.1"/>
    <property type="molecule type" value="Genomic_DNA"/>
</dbReference>
<gene>
    <name evidence="2" type="ORF">ANE_LOCUS15685</name>
</gene>
<proteinExistence type="predicted"/>
<protein>
    <submittedName>
        <fullName evidence="2">Uncharacterized protein</fullName>
    </submittedName>
</protein>
<evidence type="ECO:0000313" key="3">
    <source>
        <dbReference type="Proteomes" id="UP000489600"/>
    </source>
</evidence>
<feature type="region of interest" description="Disordered" evidence="1">
    <location>
        <begin position="18"/>
        <end position="94"/>
    </location>
</feature>
<feature type="compositionally biased region" description="Acidic residues" evidence="1">
    <location>
        <begin position="62"/>
        <end position="71"/>
    </location>
</feature>